<name>A0A506TW83_9HYPH</name>
<protein>
    <submittedName>
        <fullName evidence="3">DUF2778 domain-containing protein</fullName>
    </submittedName>
</protein>
<comment type="caution">
    <text evidence="3">The sequence shown here is derived from an EMBL/GenBank/DDBJ whole genome shotgun (WGS) entry which is preliminary data.</text>
</comment>
<dbReference type="OrthoDB" id="9816088at2"/>
<dbReference type="InterPro" id="IPR021225">
    <property type="entry name" value="Tlde1_dom"/>
</dbReference>
<feature type="compositionally biased region" description="Pro residues" evidence="1">
    <location>
        <begin position="155"/>
        <end position="166"/>
    </location>
</feature>
<keyword evidence="4" id="KW-1185">Reference proteome</keyword>
<sequence length="402" mass="42430">MKTIALSRSGRPVSAPIASSESAALVEPALSDDAKRTIRSAMAGGSTFPNLARGLQPSHVPVPTPAPELSLPNAGPELAEAAVPAAEPASAAQPVEGSEPVVAEAVGPEVDTVPLPLGRPNEPAAENPAATAIEVAVAEPVTTPVETETVEDVPAPLPDAPLPSSRPQPNLTAQPALTAEPTAPENYELAYAKPETVTPETIRPETVRPKIAAPKIVERKVATPKIAKLETVRPEPAAPEAAAPKRNGNFLSRLFGFSHKSHLANVGTNVAVYSIKDATVYLPGGETLEAHSGMGRMTDDPRYTRAKNHGPTPVNVYNLTMRRHLFHGVQAVRMLPADGQKKYGRDGFLAHTYMLAGRPGESNGCVVFKNYSKFLKAFKNGKINRMVVVADLSDLPTQVASR</sequence>
<organism evidence="3 4">
    <name type="scientific">Pararhizobium mangrovi</name>
    <dbReference type="NCBI Taxonomy" id="2590452"/>
    <lineage>
        <taxon>Bacteria</taxon>
        <taxon>Pseudomonadati</taxon>
        <taxon>Pseudomonadota</taxon>
        <taxon>Alphaproteobacteria</taxon>
        <taxon>Hyphomicrobiales</taxon>
        <taxon>Rhizobiaceae</taxon>
        <taxon>Rhizobium/Agrobacterium group</taxon>
        <taxon>Pararhizobium</taxon>
    </lineage>
</organism>
<accession>A0A506TW83</accession>
<reference evidence="3 4" key="1">
    <citation type="submission" date="2019-06" db="EMBL/GenBank/DDBJ databases">
        <authorList>
            <person name="Li M."/>
        </authorList>
    </citation>
    <scope>NUCLEOTIDE SEQUENCE [LARGE SCALE GENOMIC DNA]</scope>
    <source>
        <strain evidence="3 4">BGMRC6574</strain>
    </source>
</reference>
<dbReference type="Proteomes" id="UP000320314">
    <property type="component" value="Unassembled WGS sequence"/>
</dbReference>
<feature type="region of interest" description="Disordered" evidence="1">
    <location>
        <begin position="145"/>
        <end position="173"/>
    </location>
</feature>
<dbReference type="EMBL" id="VHLH01000032">
    <property type="protein sequence ID" value="TPW26332.1"/>
    <property type="molecule type" value="Genomic_DNA"/>
</dbReference>
<feature type="region of interest" description="Disordered" evidence="1">
    <location>
        <begin position="42"/>
        <end position="76"/>
    </location>
</feature>
<gene>
    <name evidence="3" type="ORF">FJU11_15295</name>
</gene>
<evidence type="ECO:0000256" key="1">
    <source>
        <dbReference type="SAM" id="MobiDB-lite"/>
    </source>
</evidence>
<evidence type="ECO:0000313" key="4">
    <source>
        <dbReference type="Proteomes" id="UP000320314"/>
    </source>
</evidence>
<feature type="domain" description="Tlde1" evidence="2">
    <location>
        <begin position="287"/>
        <end position="390"/>
    </location>
</feature>
<evidence type="ECO:0000313" key="3">
    <source>
        <dbReference type="EMBL" id="TPW26332.1"/>
    </source>
</evidence>
<evidence type="ECO:0000259" key="2">
    <source>
        <dbReference type="Pfam" id="PF10908"/>
    </source>
</evidence>
<proteinExistence type="predicted"/>
<dbReference type="AlphaFoldDB" id="A0A506TW83"/>
<dbReference type="Pfam" id="PF10908">
    <property type="entry name" value="Tlde1_dom"/>
    <property type="match status" value="1"/>
</dbReference>